<accession>A0A8S5T0U1</accession>
<sequence length="117" mass="13519">MNYFDAAVEAAGKIGIQEISEDIYLGNAKRYAIVSVETEPEAFANDTPCADRLYITIGVYVPVEENTRKWDKRFRLALEIAGLENIKRVGTTYEEKKRTRHIIYTAEMAEIREEKWL</sequence>
<protein>
    <submittedName>
        <fullName evidence="1">Uncharacterized protein</fullName>
    </submittedName>
</protein>
<dbReference type="EMBL" id="BK032723">
    <property type="protein sequence ID" value="DAF56881.1"/>
    <property type="molecule type" value="Genomic_DNA"/>
</dbReference>
<evidence type="ECO:0000313" key="1">
    <source>
        <dbReference type="EMBL" id="DAF56881.1"/>
    </source>
</evidence>
<reference evidence="1" key="1">
    <citation type="journal article" date="2021" name="Proc. Natl. Acad. Sci. U.S.A.">
        <title>A Catalog of Tens of Thousands of Viruses from Human Metagenomes Reveals Hidden Associations with Chronic Diseases.</title>
        <authorList>
            <person name="Tisza M.J."/>
            <person name="Buck C.B."/>
        </authorList>
    </citation>
    <scope>NUCLEOTIDE SEQUENCE</scope>
    <source>
        <strain evidence="1">CteEJ17</strain>
    </source>
</reference>
<organism evidence="1">
    <name type="scientific">Siphoviridae sp. cteEJ17</name>
    <dbReference type="NCBI Taxonomy" id="2827904"/>
    <lineage>
        <taxon>Viruses</taxon>
        <taxon>Duplodnaviria</taxon>
        <taxon>Heunggongvirae</taxon>
        <taxon>Uroviricota</taxon>
        <taxon>Caudoviricetes</taxon>
    </lineage>
</organism>
<proteinExistence type="predicted"/>
<name>A0A8S5T0U1_9CAUD</name>